<keyword evidence="5 6" id="KW-0067">ATP-binding</keyword>
<dbReference type="InterPro" id="IPR024953">
    <property type="entry name" value="PP_kinase_middle"/>
</dbReference>
<dbReference type="Gene3D" id="1.20.58.310">
    <property type="entry name" value="Polyphosphate kinase N-terminal domain"/>
    <property type="match status" value="1"/>
</dbReference>
<dbReference type="SUPFAM" id="SSF140356">
    <property type="entry name" value="PPK N-terminal domain-like"/>
    <property type="match status" value="1"/>
</dbReference>
<feature type="binding site" evidence="6">
    <location>
        <position position="379"/>
    </location>
    <ligand>
        <name>Mg(2+)</name>
        <dbReference type="ChEBI" id="CHEBI:18420"/>
    </ligand>
</feature>
<evidence type="ECO:0000313" key="13">
    <source>
        <dbReference type="EMBL" id="VEH82939.1"/>
    </source>
</evidence>
<dbReference type="CDD" id="cd09168">
    <property type="entry name" value="PLDc_PaPPK1_C2_like"/>
    <property type="match status" value="1"/>
</dbReference>
<feature type="active site" description="Phosphohistidine intermediate" evidence="6">
    <location>
        <position position="439"/>
    </location>
</feature>
<geneLocation type="plasmid" evidence="13 15">
    <name>8</name>
</geneLocation>
<dbReference type="InterPro" id="IPR025198">
    <property type="entry name" value="PPK_N_dom"/>
</dbReference>
<dbReference type="NCBIfam" id="NF003917">
    <property type="entry name" value="PRK05443.1-1"/>
    <property type="match status" value="1"/>
</dbReference>
<dbReference type="HAMAP" id="MF_00347">
    <property type="entry name" value="Polyphosphate_kinase"/>
    <property type="match status" value="1"/>
</dbReference>
<feature type="domain" description="Polyphosphate kinase C-terminal" evidence="10">
    <location>
        <begin position="508"/>
        <end position="669"/>
    </location>
</feature>
<comment type="PTM">
    <text evidence="6 7">An intermediate of this reaction is the autophosphorylated ppk in which a phosphate is covalently linked to a histidine residue through a N-P bond.</text>
</comment>
<evidence type="ECO:0000256" key="7">
    <source>
        <dbReference type="RuleBase" id="RU003800"/>
    </source>
</evidence>
<dbReference type="GO" id="GO:0005524">
    <property type="term" value="F:ATP binding"/>
    <property type="evidence" value="ECO:0007669"/>
    <property type="project" value="UniProtKB-KW"/>
</dbReference>
<comment type="cofactor">
    <cofactor evidence="6">
        <name>Mg(2+)</name>
        <dbReference type="ChEBI" id="CHEBI:18420"/>
    </cofactor>
</comment>
<evidence type="ECO:0000256" key="1">
    <source>
        <dbReference type="ARBA" id="ARBA00022553"/>
    </source>
</evidence>
<dbReference type="RefSeq" id="WP_058463222.1">
    <property type="nucleotide sequence ID" value="NZ_CAAAHS010000001.1"/>
</dbReference>
<evidence type="ECO:0000256" key="4">
    <source>
        <dbReference type="ARBA" id="ARBA00022777"/>
    </source>
</evidence>
<feature type="domain" description="Polyphosphate kinase C-terminal" evidence="11">
    <location>
        <begin position="335"/>
        <end position="498"/>
    </location>
</feature>
<evidence type="ECO:0000259" key="10">
    <source>
        <dbReference type="Pfam" id="PF13090"/>
    </source>
</evidence>
<reference evidence="13 15" key="2">
    <citation type="submission" date="2018-12" db="EMBL/GenBank/DDBJ databases">
        <authorList>
            <consortium name="Pathogen Informatics"/>
        </authorList>
    </citation>
    <scope>NUCLEOTIDE SEQUENCE [LARGE SCALE GENOMIC DNA]</scope>
    <source>
        <strain evidence="13 15">NCTC12735</strain>
        <plasmid evidence="15">8</plasmid>
    </source>
</reference>
<comment type="function">
    <text evidence="6 7">Catalyzes the reversible transfer of the terminal phosphate of ATP to form a long-chain polyphosphate (polyP).</text>
</comment>
<dbReference type="OrthoDB" id="9761456at2"/>
<evidence type="ECO:0000256" key="6">
    <source>
        <dbReference type="HAMAP-Rule" id="MF_00347"/>
    </source>
</evidence>
<dbReference type="EMBL" id="LNKA01000019">
    <property type="protein sequence ID" value="KTC64890.1"/>
    <property type="molecule type" value="Genomic_DNA"/>
</dbReference>
<dbReference type="Pfam" id="PF02503">
    <property type="entry name" value="PP_kinase"/>
    <property type="match status" value="1"/>
</dbReference>
<keyword evidence="4 6" id="KW-0418">Kinase</keyword>
<evidence type="ECO:0000259" key="11">
    <source>
        <dbReference type="Pfam" id="PF17941"/>
    </source>
</evidence>
<evidence type="ECO:0000313" key="14">
    <source>
        <dbReference type="Proteomes" id="UP000054859"/>
    </source>
</evidence>
<feature type="domain" description="Polyphosphate kinase N-terminal" evidence="9">
    <location>
        <begin position="11"/>
        <end position="116"/>
    </location>
</feature>
<evidence type="ECO:0000259" key="9">
    <source>
        <dbReference type="Pfam" id="PF13089"/>
    </source>
</evidence>
<evidence type="ECO:0000259" key="8">
    <source>
        <dbReference type="Pfam" id="PF02503"/>
    </source>
</evidence>
<feature type="binding site" evidence="6">
    <location>
        <position position="49"/>
    </location>
    <ligand>
        <name>ATP</name>
        <dbReference type="ChEBI" id="CHEBI:30616"/>
    </ligand>
</feature>
<dbReference type="STRING" id="45056.Lade_2184"/>
<comment type="similarity">
    <text evidence="6 7">Belongs to the polyphosphate kinase 1 (PPK1) family.</text>
</comment>
<keyword evidence="14" id="KW-1185">Reference proteome</keyword>
<dbReference type="PIRSF" id="PIRSF015589">
    <property type="entry name" value="PP_kinase"/>
    <property type="match status" value="1"/>
</dbReference>
<keyword evidence="2 6" id="KW-0808">Transferase</keyword>
<dbReference type="NCBIfam" id="NF003921">
    <property type="entry name" value="PRK05443.2-2"/>
    <property type="match status" value="1"/>
</dbReference>
<comment type="catalytic activity">
    <reaction evidence="6 7">
        <text>[phosphate](n) + ATP = [phosphate](n+1) + ADP</text>
        <dbReference type="Rhea" id="RHEA:19573"/>
        <dbReference type="Rhea" id="RHEA-COMP:9859"/>
        <dbReference type="Rhea" id="RHEA-COMP:14280"/>
        <dbReference type="ChEBI" id="CHEBI:16838"/>
        <dbReference type="ChEBI" id="CHEBI:30616"/>
        <dbReference type="ChEBI" id="CHEBI:456216"/>
        <dbReference type="EC" id="2.7.4.1"/>
    </reaction>
</comment>
<dbReference type="NCBIfam" id="NF003918">
    <property type="entry name" value="PRK05443.1-2"/>
    <property type="match status" value="1"/>
</dbReference>
<keyword evidence="6" id="KW-0460">Magnesium</keyword>
<proteinExistence type="inferred from homology"/>
<gene>
    <name evidence="6 13" type="primary">ppk</name>
    <name evidence="12" type="ORF">Lade_2184</name>
    <name evidence="13" type="ORF">NCTC12735_00172</name>
</gene>
<feature type="binding site" evidence="6">
    <location>
        <position position="409"/>
    </location>
    <ligand>
        <name>Mg(2+)</name>
        <dbReference type="ChEBI" id="CHEBI:18420"/>
    </ligand>
</feature>
<name>A0A0W0R1J1_9GAMM</name>
<dbReference type="NCBIfam" id="TIGR03705">
    <property type="entry name" value="poly_P_kin"/>
    <property type="match status" value="1"/>
</dbReference>
<feature type="binding site" evidence="6">
    <location>
        <position position="596"/>
    </location>
    <ligand>
        <name>ATP</name>
        <dbReference type="ChEBI" id="CHEBI:30616"/>
    </ligand>
</feature>
<dbReference type="PANTHER" id="PTHR30218">
    <property type="entry name" value="POLYPHOSPHATE KINASE"/>
    <property type="match status" value="1"/>
</dbReference>
<sequence>MATSLDNYEFYINREFTALDFNARVLALAKDERVPLLERMRYLCICSGNLDEFFEIRVAGLKEKIAISSLKLSIDGLRAEELLSLLSKKTHTLIDELYATFNQKLLPALEEENIHFYEAEDWTEDMHLWAKHYFKNEVLPIVSPIALDLAHPMPRLFNKSLNFIISLSGKDAFDRNIDYAIIHAPRSLPRMIRVPSELCEGGGSHFVYLSSIIKTHCHRFFPGMEIMGCYAFRLTRNSDLALRDEEEEDLAAAVQRELLSRHYGHVVRLEIEKECPENITEFLLQKYQLKNEDAYYCEGPVNLQRYLGPINSINRPDLNYPPFKPQYPVELQNHNLFNILDEKDILLHHPYQTFDVLIDFVRQAAADPNVLAIKQTLYRTRFNSIMVQALVEAAQSGKEVTAVIELRARFDEESNLRLANRLHEAGVLVLYGVVGYKTHAKMTLVVRRVHGKLKRYVHLGTGNYHEDTARRYCDFGLLTSNPDICSDTQIIFQQLTGLGKTVKLKELCHSPFTLQKNLLYFIDQCINAAKKRKTACIMIKVNGLTDLTMIQALYKASQAGVKIKLIVRSVCCLLPGIKGVSDNIRVFSTLGRFLEHHRVYYFQWGKEEHLYCSSADLMERNLYNRIEVLFPILNEDCKKRIKEEIFENYFKDNSNTWEMQNDGTYKPLRDGTYSAQAHLLDLYNTIPVI</sequence>
<dbReference type="Pfam" id="PF13089">
    <property type="entry name" value="PP_kinase_N"/>
    <property type="match status" value="1"/>
</dbReference>
<dbReference type="GO" id="GO:0006799">
    <property type="term" value="P:polyphosphate biosynthetic process"/>
    <property type="evidence" value="ECO:0007669"/>
    <property type="project" value="UniProtKB-UniRule"/>
</dbReference>
<dbReference type="Pfam" id="PF13090">
    <property type="entry name" value="PP_kinase_C"/>
    <property type="match status" value="1"/>
</dbReference>
<evidence type="ECO:0000313" key="15">
    <source>
        <dbReference type="Proteomes" id="UP000281170"/>
    </source>
</evidence>
<evidence type="ECO:0000313" key="12">
    <source>
        <dbReference type="EMBL" id="KTC64890.1"/>
    </source>
</evidence>
<reference evidence="12 14" key="1">
    <citation type="submission" date="2015-11" db="EMBL/GenBank/DDBJ databases">
        <title>Identification of large and diverse effector repertoires of 38 Legionella species.</title>
        <authorList>
            <person name="Burstein D."/>
            <person name="Amaro F."/>
            <person name="Zusman T."/>
            <person name="Lifshitz Z."/>
            <person name="Cohen O."/>
            <person name="Gilbert J.A."/>
            <person name="Pupko T."/>
            <person name="Shuman H.A."/>
            <person name="Segal G."/>
        </authorList>
    </citation>
    <scope>NUCLEOTIDE SEQUENCE [LARGE SCALE GENOMIC DNA]</scope>
    <source>
        <strain evidence="12 14">1762-AUS-E</strain>
    </source>
</reference>
<keyword evidence="3 6" id="KW-0547">Nucleotide-binding</keyword>
<dbReference type="EMBL" id="LR134417">
    <property type="protein sequence ID" value="VEH82939.1"/>
    <property type="molecule type" value="Genomic_DNA"/>
</dbReference>
<protein>
    <recommendedName>
        <fullName evidence="6 7">Polyphosphate kinase</fullName>
        <ecNumber evidence="6 7">2.7.4.1</ecNumber>
    </recommendedName>
    <alternativeName>
        <fullName evidence="6">ATP-polyphosphate phosphotransferase</fullName>
    </alternativeName>
    <alternativeName>
        <fullName evidence="6">Polyphosphoric acid kinase</fullName>
    </alternativeName>
</protein>
<keyword evidence="1 6" id="KW-0597">Phosphoprotein</keyword>
<dbReference type="Proteomes" id="UP000281170">
    <property type="component" value="Plasmid 8"/>
</dbReference>
<dbReference type="EC" id="2.7.4.1" evidence="6 7"/>
<dbReference type="Pfam" id="PF17941">
    <property type="entry name" value="PP_kinase_C_1"/>
    <property type="match status" value="1"/>
</dbReference>
<dbReference type="InterPro" id="IPR003414">
    <property type="entry name" value="PP_kinase"/>
</dbReference>
<keyword evidence="13" id="KW-0614">Plasmid</keyword>
<dbReference type="PATRIC" id="fig|45056.6.peg.2258"/>
<dbReference type="InterPro" id="IPR036830">
    <property type="entry name" value="PP_kinase_middle_dom_sf"/>
</dbReference>
<dbReference type="SUPFAM" id="SSF143724">
    <property type="entry name" value="PHP14-like"/>
    <property type="match status" value="1"/>
</dbReference>
<dbReference type="Proteomes" id="UP000054859">
    <property type="component" value="Unassembled WGS sequence"/>
</dbReference>
<dbReference type="InterPro" id="IPR036832">
    <property type="entry name" value="PPK_N_dom_sf"/>
</dbReference>
<dbReference type="PANTHER" id="PTHR30218:SF0">
    <property type="entry name" value="POLYPHOSPHATE KINASE"/>
    <property type="match status" value="1"/>
</dbReference>
<feature type="binding site" evidence="6">
    <location>
        <position position="472"/>
    </location>
    <ligand>
        <name>ATP</name>
        <dbReference type="ChEBI" id="CHEBI:30616"/>
    </ligand>
</feature>
<dbReference type="GO" id="GO:0008976">
    <property type="term" value="F:polyphosphate kinase activity"/>
    <property type="evidence" value="ECO:0007669"/>
    <property type="project" value="UniProtKB-UniRule"/>
</dbReference>
<dbReference type="Gene3D" id="3.30.870.10">
    <property type="entry name" value="Endonuclease Chain A"/>
    <property type="match status" value="2"/>
</dbReference>
<organism evidence="12 14">
    <name type="scientific">Legionella adelaidensis</name>
    <dbReference type="NCBI Taxonomy" id="45056"/>
    <lineage>
        <taxon>Bacteria</taxon>
        <taxon>Pseudomonadati</taxon>
        <taxon>Pseudomonadota</taxon>
        <taxon>Gammaproteobacteria</taxon>
        <taxon>Legionellales</taxon>
        <taxon>Legionellaceae</taxon>
        <taxon>Legionella</taxon>
    </lineage>
</organism>
<accession>A0A0W0R1J1</accession>
<evidence type="ECO:0000256" key="5">
    <source>
        <dbReference type="ARBA" id="ARBA00022840"/>
    </source>
</evidence>
<dbReference type="GO" id="GO:0046872">
    <property type="term" value="F:metal ion binding"/>
    <property type="evidence" value="ECO:0007669"/>
    <property type="project" value="UniProtKB-KW"/>
</dbReference>
<feature type="binding site" evidence="6">
    <location>
        <position position="568"/>
    </location>
    <ligand>
        <name>ATP</name>
        <dbReference type="ChEBI" id="CHEBI:30616"/>
    </ligand>
</feature>
<dbReference type="GO" id="GO:0009358">
    <property type="term" value="C:polyphosphate kinase complex"/>
    <property type="evidence" value="ECO:0007669"/>
    <property type="project" value="InterPro"/>
</dbReference>
<dbReference type="InterPro" id="IPR041108">
    <property type="entry name" value="PP_kinase_C_1"/>
</dbReference>
<dbReference type="SUPFAM" id="SSF56024">
    <property type="entry name" value="Phospholipase D/nuclease"/>
    <property type="match status" value="2"/>
</dbReference>
<evidence type="ECO:0000256" key="2">
    <source>
        <dbReference type="ARBA" id="ARBA00022679"/>
    </source>
</evidence>
<dbReference type="InterPro" id="IPR025200">
    <property type="entry name" value="PPK_C_dom2"/>
</dbReference>
<keyword evidence="6" id="KW-0479">Metal-binding</keyword>
<feature type="domain" description="Polyphosphate kinase middle" evidence="8">
    <location>
        <begin position="128"/>
        <end position="306"/>
    </location>
</feature>
<evidence type="ECO:0000256" key="3">
    <source>
        <dbReference type="ARBA" id="ARBA00022741"/>
    </source>
</evidence>
<dbReference type="AlphaFoldDB" id="A0A0W0R1J1"/>
<dbReference type="Gene3D" id="3.30.1840.10">
    <property type="entry name" value="Polyphosphate kinase middle domain"/>
    <property type="match status" value="1"/>
</dbReference>
<dbReference type="KEGG" id="ladl:NCTC12735_00172"/>